<organism evidence="2 3">
    <name type="scientific">Asparagus officinalis</name>
    <name type="common">Garden asparagus</name>
    <dbReference type="NCBI Taxonomy" id="4686"/>
    <lineage>
        <taxon>Eukaryota</taxon>
        <taxon>Viridiplantae</taxon>
        <taxon>Streptophyta</taxon>
        <taxon>Embryophyta</taxon>
        <taxon>Tracheophyta</taxon>
        <taxon>Spermatophyta</taxon>
        <taxon>Magnoliopsida</taxon>
        <taxon>Liliopsida</taxon>
        <taxon>Asparagales</taxon>
        <taxon>Asparagaceae</taxon>
        <taxon>Asparagoideae</taxon>
        <taxon>Asparagus</taxon>
    </lineage>
</organism>
<dbReference type="OrthoDB" id="535599at2759"/>
<dbReference type="Gramene" id="ONK63726">
    <property type="protein sequence ID" value="ONK63726"/>
    <property type="gene ID" value="A4U43_C07F18280"/>
</dbReference>
<keyword evidence="3" id="KW-1185">Reference proteome</keyword>
<protein>
    <submittedName>
        <fullName evidence="2">Uncharacterized protein</fullName>
    </submittedName>
</protein>
<dbReference type="OMA" id="KKGPWYN"/>
<reference evidence="3" key="1">
    <citation type="journal article" date="2017" name="Nat. Commun.">
        <title>The asparagus genome sheds light on the origin and evolution of a young Y chromosome.</title>
        <authorList>
            <person name="Harkess A."/>
            <person name="Zhou J."/>
            <person name="Xu C."/>
            <person name="Bowers J.E."/>
            <person name="Van der Hulst R."/>
            <person name="Ayyampalayam S."/>
            <person name="Mercati F."/>
            <person name="Riccardi P."/>
            <person name="McKain M.R."/>
            <person name="Kakrana A."/>
            <person name="Tang H."/>
            <person name="Ray J."/>
            <person name="Groenendijk J."/>
            <person name="Arikit S."/>
            <person name="Mathioni S.M."/>
            <person name="Nakano M."/>
            <person name="Shan H."/>
            <person name="Telgmann-Rauber A."/>
            <person name="Kanno A."/>
            <person name="Yue Z."/>
            <person name="Chen H."/>
            <person name="Li W."/>
            <person name="Chen Y."/>
            <person name="Xu X."/>
            <person name="Zhang Y."/>
            <person name="Luo S."/>
            <person name="Chen H."/>
            <person name="Gao J."/>
            <person name="Mao Z."/>
            <person name="Pires J.C."/>
            <person name="Luo M."/>
            <person name="Kudrna D."/>
            <person name="Wing R.A."/>
            <person name="Meyers B.C."/>
            <person name="Yi K."/>
            <person name="Kong H."/>
            <person name="Lavrijsen P."/>
            <person name="Sunseri F."/>
            <person name="Falavigna A."/>
            <person name="Ye Y."/>
            <person name="Leebens-Mack J.H."/>
            <person name="Chen G."/>
        </authorList>
    </citation>
    <scope>NUCLEOTIDE SEQUENCE [LARGE SCALE GENOMIC DNA]</scope>
    <source>
        <strain evidence="3">cv. DH0086</strain>
    </source>
</reference>
<feature type="region of interest" description="Disordered" evidence="1">
    <location>
        <begin position="170"/>
        <end position="207"/>
    </location>
</feature>
<name>A0A5P1ECW3_ASPOF</name>
<dbReference type="PANTHER" id="PTHR35114:SF1">
    <property type="entry name" value="CYTOCHROME OXIDASE COMPLEX ASSEMBLY PROTEIN"/>
    <property type="match status" value="1"/>
</dbReference>
<evidence type="ECO:0000256" key="1">
    <source>
        <dbReference type="SAM" id="MobiDB-lite"/>
    </source>
</evidence>
<dbReference type="EMBL" id="CM007387">
    <property type="protein sequence ID" value="ONK63726.1"/>
    <property type="molecule type" value="Genomic_DNA"/>
</dbReference>
<proteinExistence type="predicted"/>
<accession>A0A5P1ECW3</accession>
<evidence type="ECO:0000313" key="2">
    <source>
        <dbReference type="EMBL" id="ONK63726.1"/>
    </source>
</evidence>
<gene>
    <name evidence="2" type="ORF">A4U43_C07F18280</name>
</gene>
<sequence>MLRRELSSLSSSSSSRVLHQLLRSQNHRFSSSSTEGIGGHASSKGSRSLLRRRAIPIVLLSVTGGFALSALNDLAIFHGCSSKAIEKASQNEKIVEALGEPIVRGPWYDATLAVGVRRNTVSCTFPVFGPQGSGVFQLKAVRTGEDSLFSFLRHHDWDILVMEAQLHVPKEGDKPQNSHVSLTDVISPAGQPECKECRSSNSGALEK</sequence>
<evidence type="ECO:0000313" key="3">
    <source>
        <dbReference type="Proteomes" id="UP000243459"/>
    </source>
</evidence>
<dbReference type="PANTHER" id="PTHR35114">
    <property type="entry name" value="CYTOCHROME OXIDASE COMPLEX ASSEMBLY PROTEIN"/>
    <property type="match status" value="1"/>
</dbReference>
<dbReference type="Proteomes" id="UP000243459">
    <property type="component" value="Chromosome 7"/>
</dbReference>
<dbReference type="AlphaFoldDB" id="A0A5P1ECW3"/>